<dbReference type="EMBL" id="JAURUD010000001">
    <property type="protein sequence ID" value="MDP9683052.1"/>
    <property type="molecule type" value="Genomic_DNA"/>
</dbReference>
<evidence type="ECO:0000256" key="1">
    <source>
        <dbReference type="SAM" id="MobiDB-lite"/>
    </source>
</evidence>
<feature type="compositionally biased region" description="Gly residues" evidence="1">
    <location>
        <begin position="118"/>
        <end position="140"/>
    </location>
</feature>
<reference evidence="2 3" key="1">
    <citation type="submission" date="2023-07" db="EMBL/GenBank/DDBJ databases">
        <title>Sequencing the genomes of 1000 actinobacteria strains.</title>
        <authorList>
            <person name="Klenk H.-P."/>
        </authorList>
    </citation>
    <scope>NUCLEOTIDE SEQUENCE [LARGE SCALE GENOMIC DNA]</scope>
    <source>
        <strain evidence="2 3">DSM 40229</strain>
    </source>
</reference>
<organism evidence="2 3">
    <name type="scientific">Streptomyces griseoviridis</name>
    <dbReference type="NCBI Taxonomy" id="45398"/>
    <lineage>
        <taxon>Bacteria</taxon>
        <taxon>Bacillati</taxon>
        <taxon>Actinomycetota</taxon>
        <taxon>Actinomycetes</taxon>
        <taxon>Kitasatosporales</taxon>
        <taxon>Streptomycetaceae</taxon>
        <taxon>Streptomyces</taxon>
    </lineage>
</organism>
<feature type="region of interest" description="Disordered" evidence="1">
    <location>
        <begin position="95"/>
        <end position="307"/>
    </location>
</feature>
<feature type="compositionally biased region" description="Low complexity" evidence="1">
    <location>
        <begin position="259"/>
        <end position="268"/>
    </location>
</feature>
<evidence type="ECO:0000313" key="3">
    <source>
        <dbReference type="Proteomes" id="UP001231675"/>
    </source>
</evidence>
<feature type="compositionally biased region" description="Low complexity" evidence="1">
    <location>
        <begin position="163"/>
        <end position="175"/>
    </location>
</feature>
<proteinExistence type="predicted"/>
<feature type="region of interest" description="Disordered" evidence="1">
    <location>
        <begin position="16"/>
        <end position="44"/>
    </location>
</feature>
<accession>A0ABT9LH62</accession>
<evidence type="ECO:0000313" key="2">
    <source>
        <dbReference type="EMBL" id="MDP9683052.1"/>
    </source>
</evidence>
<dbReference type="Proteomes" id="UP001231675">
    <property type="component" value="Unassembled WGS sequence"/>
</dbReference>
<protein>
    <submittedName>
        <fullName evidence="2">Uncharacterized protein</fullName>
    </submittedName>
</protein>
<keyword evidence="3" id="KW-1185">Reference proteome</keyword>
<sequence length="343" mass="33696">MKAGLASASWWQRMTVPPPVSVSAGSGPRKRGLMTTWPPSDEAVDDEGVAVELEAPGFGGRRGAGDRPAAGVLVEAAGPADRLAGRLADPADALRRLQPAGARRGLGQDGAERLPGVGEAGGGEGCLGGRDDGGGGGLGGADREQVVDPPAVGGQAEEVPGDGPVAGSAARPGARGPAGRGGRVGDRGAGALPGRCRPGAGAAHRGDGRGAGGEEDLARKGTALRVGSRASSWRSRRGTWRPSGSGSIRSGTTACGAQPRAAVSAPRPSRARNGRRPAPVTARAGGAAGRGSSPTISTRTVAGRAAERSRAAGILVGLSRDAGSTLWSNRGAGCGIRLSGPSG</sequence>
<comment type="caution">
    <text evidence="2">The sequence shown here is derived from an EMBL/GenBank/DDBJ whole genome shotgun (WGS) entry which is preliminary data.</text>
</comment>
<gene>
    <name evidence="2" type="ORF">J2S47_003554</name>
</gene>
<feature type="compositionally biased region" description="Low complexity" evidence="1">
    <location>
        <begin position="276"/>
        <end position="285"/>
    </location>
</feature>
<name>A0ABT9LH62_STRGD</name>